<feature type="region of interest" description="Disordered" evidence="2">
    <location>
        <begin position="137"/>
        <end position="167"/>
    </location>
</feature>
<dbReference type="AlphaFoldDB" id="A0A3E0VX07"/>
<dbReference type="Proteomes" id="UP000256709">
    <property type="component" value="Unassembled WGS sequence"/>
</dbReference>
<evidence type="ECO:0000313" key="4">
    <source>
        <dbReference type="Proteomes" id="UP000256709"/>
    </source>
</evidence>
<name>A0A3E0VX07_9MICO</name>
<evidence type="ECO:0000256" key="2">
    <source>
        <dbReference type="SAM" id="MobiDB-lite"/>
    </source>
</evidence>
<proteinExistence type="predicted"/>
<keyword evidence="1" id="KW-0175">Coiled coil</keyword>
<protein>
    <submittedName>
        <fullName evidence="3">Uncharacterized protein</fullName>
    </submittedName>
</protein>
<evidence type="ECO:0000256" key="1">
    <source>
        <dbReference type="SAM" id="Coils"/>
    </source>
</evidence>
<comment type="caution">
    <text evidence="3">The sequence shown here is derived from an EMBL/GenBank/DDBJ whole genome shotgun (WGS) entry which is preliminary data.</text>
</comment>
<sequence>MKCPVCGKSVGVGLVSGTLIQHETKNGERCAGTGQAPVVAAPRASGGSGSGSAAASRARSSAGSASAERYKPSTGTSVTGAGSGAGASAATARQAAPARRGVTVRKVEVNQEWLKAREEKQERLRLEREDRARARNEIYSTGIGEEGADAPGDGTTEEFTGESSSKS</sequence>
<gene>
    <name evidence="3" type="ORF">B7R21_07430</name>
</gene>
<feature type="region of interest" description="Disordered" evidence="2">
    <location>
        <begin position="39"/>
        <end position="104"/>
    </location>
</feature>
<reference evidence="3 4" key="1">
    <citation type="submission" date="2017-04" db="EMBL/GenBank/DDBJ databases">
        <title>Comparative genome analysis of Subtercola boreus.</title>
        <authorList>
            <person name="Cho Y.-J."/>
            <person name="Cho A."/>
            <person name="Kim O.-S."/>
            <person name="Lee J.-I."/>
        </authorList>
    </citation>
    <scope>NUCLEOTIDE SEQUENCE [LARGE SCALE GENOMIC DNA]</scope>
    <source>
        <strain evidence="3 4">P27444</strain>
    </source>
</reference>
<feature type="compositionally biased region" description="Low complexity" evidence="2">
    <location>
        <begin position="40"/>
        <end position="101"/>
    </location>
</feature>
<feature type="coiled-coil region" evidence="1">
    <location>
        <begin position="110"/>
        <end position="137"/>
    </location>
</feature>
<evidence type="ECO:0000313" key="3">
    <source>
        <dbReference type="EMBL" id="RFA13888.1"/>
    </source>
</evidence>
<accession>A0A3E0VX07</accession>
<organism evidence="3 4">
    <name type="scientific">Subtercola boreus</name>
    <dbReference type="NCBI Taxonomy" id="120213"/>
    <lineage>
        <taxon>Bacteria</taxon>
        <taxon>Bacillati</taxon>
        <taxon>Actinomycetota</taxon>
        <taxon>Actinomycetes</taxon>
        <taxon>Micrococcales</taxon>
        <taxon>Microbacteriaceae</taxon>
        <taxon>Subtercola</taxon>
    </lineage>
</organism>
<dbReference type="EMBL" id="NBXA01000015">
    <property type="protein sequence ID" value="RFA13888.1"/>
    <property type="molecule type" value="Genomic_DNA"/>
</dbReference>